<evidence type="ECO:0000313" key="1">
    <source>
        <dbReference type="EMBL" id="GMU10008.1"/>
    </source>
</evidence>
<evidence type="ECO:0008006" key="3">
    <source>
        <dbReference type="Google" id="ProtNLM"/>
    </source>
</evidence>
<comment type="caution">
    <text evidence="1">The sequence shown here is derived from an EMBL/GenBank/DDBJ whole genome shotgun (WGS) entry which is preliminary data.</text>
</comment>
<proteinExistence type="predicted"/>
<reference evidence="1 2" key="1">
    <citation type="journal article" date="2024" name="Arch. Microbiol.">
        <title>Corallococcus caeni sp. nov., a novel myxobacterium isolated from activated sludge.</title>
        <authorList>
            <person name="Tomita S."/>
            <person name="Nakai R."/>
            <person name="Kuroda K."/>
            <person name="Kurashita H."/>
            <person name="Hatamoto M."/>
            <person name="Yamaguchi T."/>
            <person name="Narihiro T."/>
        </authorList>
    </citation>
    <scope>NUCLEOTIDE SEQUENCE [LARGE SCALE GENOMIC DNA]</scope>
    <source>
        <strain evidence="1 2">NO1</strain>
    </source>
</reference>
<dbReference type="EMBL" id="BTTX01000007">
    <property type="protein sequence ID" value="GMU10008.1"/>
    <property type="molecule type" value="Genomic_DNA"/>
</dbReference>
<organism evidence="1 2">
    <name type="scientific">Corallococcus caeni</name>
    <dbReference type="NCBI Taxonomy" id="3082388"/>
    <lineage>
        <taxon>Bacteria</taxon>
        <taxon>Pseudomonadati</taxon>
        <taxon>Myxococcota</taxon>
        <taxon>Myxococcia</taxon>
        <taxon>Myxococcales</taxon>
        <taxon>Cystobacterineae</taxon>
        <taxon>Myxococcaceae</taxon>
        <taxon>Corallococcus</taxon>
    </lineage>
</organism>
<sequence>MRLRKEPEEFEINSMVDEVEMKKVNSDNAEQADPIEEIRRLLARAGDILYPLGIQVITQPVDGRLDDAVKKIRQEILRLTPCSGIYIWSVKGCLRDIVSGWSGREALYRCMTARNKRETVFKGKRSKEALPFAISKLSKHIEKLNDADLSNTGPHILYVGKREGGELLSRLDEHCISHPQNGSLKLGGFDLDETSCDEPAQLAFLDEFRGNDSKLRDGLGIGEIEIKVIDTTGIFEDSWLPALEGILRNKLSPIIGKR</sequence>
<evidence type="ECO:0000313" key="2">
    <source>
        <dbReference type="Proteomes" id="UP001342631"/>
    </source>
</evidence>
<gene>
    <name evidence="1" type="ORF">ASNO1_62620</name>
</gene>
<dbReference type="Proteomes" id="UP001342631">
    <property type="component" value="Unassembled WGS sequence"/>
</dbReference>
<keyword evidence="2" id="KW-1185">Reference proteome</keyword>
<name>A0ABQ6R139_9BACT</name>
<protein>
    <recommendedName>
        <fullName evidence="3">GIY-YIG nuclease family protein</fullName>
    </recommendedName>
</protein>
<accession>A0ABQ6R139</accession>